<reference evidence="6 7" key="1">
    <citation type="submission" date="2015-04" db="EMBL/GenBank/DDBJ databases">
        <authorList>
            <person name="Syromyatnikov M.Y."/>
            <person name="Popov V.N."/>
        </authorList>
    </citation>
    <scope>NUCLEOTIDE SEQUENCE [LARGE SCALE GENOMIC DNA]</scope>
    <source>
        <strain evidence="6">WF-38-12</strain>
    </source>
</reference>
<dbReference type="InterPro" id="IPR009091">
    <property type="entry name" value="RCC1/BLIP-II"/>
</dbReference>
<dbReference type="InterPro" id="IPR000408">
    <property type="entry name" value="Reg_chr_condens"/>
</dbReference>
<dbReference type="PANTHER" id="PTHR45982">
    <property type="entry name" value="REGULATOR OF CHROMOSOME CONDENSATION"/>
    <property type="match status" value="1"/>
</dbReference>
<feature type="repeat" description="RCC1" evidence="3">
    <location>
        <begin position="153"/>
        <end position="207"/>
    </location>
</feature>
<dbReference type="OMA" id="GWGNCRK"/>
<dbReference type="PRINTS" id="PR00633">
    <property type="entry name" value="RCCNDNSATION"/>
</dbReference>
<dbReference type="SUPFAM" id="SSF50985">
    <property type="entry name" value="RCC1/BLIP-II"/>
    <property type="match status" value="1"/>
</dbReference>
<evidence type="ECO:0000256" key="1">
    <source>
        <dbReference type="ARBA" id="ARBA00022658"/>
    </source>
</evidence>
<dbReference type="GO" id="GO:0005737">
    <property type="term" value="C:cytoplasm"/>
    <property type="evidence" value="ECO:0007669"/>
    <property type="project" value="TreeGrafter"/>
</dbReference>
<dbReference type="AlphaFoldDB" id="A0A0U1LUM5"/>
<feature type="region of interest" description="Disordered" evidence="4">
    <location>
        <begin position="91"/>
        <end position="113"/>
    </location>
</feature>
<sequence length="404" mass="42067">MPIYAFGSNGSGQLGIGHTDDVCTPTRCFFSTAAGGGNSTTIDNDTDNEPDTDTEIRRIAAGGNHTVILYASGAAYAAGMNGDGRCGVDDHCSDPYLPPPSPDAAKSGLEGEGEERGRFARVRLGLADGRIVDRFADVSASWAATVFVALGGREVYVMGSGEKGELGMGEQVHYQTEPRVIPDFPPAGLTITAIASGMSHVVCVLSNGHVYGWGAARKGQLGHAEATVSKIVWTPVRIEDVLFRADGVACGREFTVVVNYDSGEYVVLGSDKWGIVSGAAAAGGATAIKGRVSASWHGVYIHNAAENSLLAWGRNDRGQLPPPSLTGQVAQFAAGSEHAVALLSDQTTVVSFGWGEHGNCGAAVDSQGNVKDRFNEIPLLLADNERVTAVAAGCATSWIVTRRG</sequence>
<dbReference type="PROSITE" id="PS50012">
    <property type="entry name" value="RCC1_3"/>
    <property type="match status" value="4"/>
</dbReference>
<dbReference type="GO" id="GO:0005085">
    <property type="term" value="F:guanyl-nucleotide exchange factor activity"/>
    <property type="evidence" value="ECO:0007669"/>
    <property type="project" value="TreeGrafter"/>
</dbReference>
<accession>A0A0U1LUM5</accession>
<keyword evidence="2" id="KW-0677">Repeat</keyword>
<dbReference type="Gene3D" id="2.130.10.30">
    <property type="entry name" value="Regulator of chromosome condensation 1/beta-lactamase-inhibitor protein II"/>
    <property type="match status" value="2"/>
</dbReference>
<dbReference type="OrthoDB" id="5370059at2759"/>
<evidence type="ECO:0000259" key="5">
    <source>
        <dbReference type="Pfam" id="PF25390"/>
    </source>
</evidence>
<evidence type="ECO:0000256" key="3">
    <source>
        <dbReference type="PROSITE-ProRule" id="PRU00235"/>
    </source>
</evidence>
<dbReference type="InterPro" id="IPR051553">
    <property type="entry name" value="Ran_GTPase-activating"/>
</dbReference>
<feature type="domain" description="RCC1-like" evidence="5">
    <location>
        <begin position="3"/>
        <end position="397"/>
    </location>
</feature>
<dbReference type="EMBL" id="CVMT01000003">
    <property type="protein sequence ID" value="CRG86802.1"/>
    <property type="molecule type" value="Genomic_DNA"/>
</dbReference>
<organism evidence="6 7">
    <name type="scientific">Talaromyces islandicus</name>
    <name type="common">Penicillium islandicum</name>
    <dbReference type="NCBI Taxonomy" id="28573"/>
    <lineage>
        <taxon>Eukaryota</taxon>
        <taxon>Fungi</taxon>
        <taxon>Dikarya</taxon>
        <taxon>Ascomycota</taxon>
        <taxon>Pezizomycotina</taxon>
        <taxon>Eurotiomycetes</taxon>
        <taxon>Eurotiomycetidae</taxon>
        <taxon>Eurotiales</taxon>
        <taxon>Trichocomaceae</taxon>
        <taxon>Talaromyces</taxon>
        <taxon>Talaromyces sect. Islandici</taxon>
    </lineage>
</organism>
<proteinExistence type="predicted"/>
<feature type="repeat" description="RCC1" evidence="3">
    <location>
        <begin position="307"/>
        <end position="345"/>
    </location>
</feature>
<evidence type="ECO:0000313" key="7">
    <source>
        <dbReference type="Proteomes" id="UP000054383"/>
    </source>
</evidence>
<dbReference type="InterPro" id="IPR058923">
    <property type="entry name" value="RCC1-like_dom"/>
</dbReference>
<feature type="repeat" description="RCC1" evidence="3">
    <location>
        <begin position="1"/>
        <end position="72"/>
    </location>
</feature>
<protein>
    <recommendedName>
        <fullName evidence="5">RCC1-like domain-containing protein</fullName>
    </recommendedName>
</protein>
<evidence type="ECO:0000256" key="2">
    <source>
        <dbReference type="ARBA" id="ARBA00022737"/>
    </source>
</evidence>
<keyword evidence="7" id="KW-1185">Reference proteome</keyword>
<name>A0A0U1LUM5_TALIS</name>
<dbReference type="Proteomes" id="UP000054383">
    <property type="component" value="Unassembled WGS sequence"/>
</dbReference>
<dbReference type="PANTHER" id="PTHR45982:SF1">
    <property type="entry name" value="REGULATOR OF CHROMOSOME CONDENSATION"/>
    <property type="match status" value="1"/>
</dbReference>
<evidence type="ECO:0000313" key="6">
    <source>
        <dbReference type="EMBL" id="CRG86802.1"/>
    </source>
</evidence>
<gene>
    <name evidence="6" type="ORF">PISL3812_03814</name>
</gene>
<evidence type="ECO:0000256" key="4">
    <source>
        <dbReference type="SAM" id="MobiDB-lite"/>
    </source>
</evidence>
<dbReference type="STRING" id="28573.A0A0U1LUM5"/>
<dbReference type="Pfam" id="PF25390">
    <property type="entry name" value="WD40_RLD"/>
    <property type="match status" value="1"/>
</dbReference>
<keyword evidence="1" id="KW-0344">Guanine-nucleotide releasing factor</keyword>
<feature type="repeat" description="RCC1" evidence="3">
    <location>
        <begin position="208"/>
        <end position="261"/>
    </location>
</feature>